<protein>
    <submittedName>
        <fullName evidence="2">Uncharacterized protein</fullName>
    </submittedName>
</protein>
<evidence type="ECO:0000313" key="2">
    <source>
        <dbReference type="EMBL" id="SHJ21782.1"/>
    </source>
</evidence>
<reference evidence="2 3" key="1">
    <citation type="submission" date="2016-11" db="EMBL/GenBank/DDBJ databases">
        <authorList>
            <person name="Jaros S."/>
            <person name="Januszkiewicz K."/>
            <person name="Wedrychowicz H."/>
        </authorList>
    </citation>
    <scope>NUCLEOTIDE SEQUENCE [LARGE SCALE GENOMIC DNA]</scope>
    <source>
        <strain evidence="2 3">GAS499</strain>
    </source>
</reference>
<organism evidence="2 3">
    <name type="scientific">Bradyrhizobium lablabi</name>
    <dbReference type="NCBI Taxonomy" id="722472"/>
    <lineage>
        <taxon>Bacteria</taxon>
        <taxon>Pseudomonadati</taxon>
        <taxon>Pseudomonadota</taxon>
        <taxon>Alphaproteobacteria</taxon>
        <taxon>Hyphomicrobiales</taxon>
        <taxon>Nitrobacteraceae</taxon>
        <taxon>Bradyrhizobium</taxon>
    </lineage>
</organism>
<dbReference type="AlphaFoldDB" id="A0A1M6HI12"/>
<name>A0A1M6HI12_9BRAD</name>
<feature type="coiled-coil region" evidence="1">
    <location>
        <begin position="43"/>
        <end position="70"/>
    </location>
</feature>
<dbReference type="Proteomes" id="UP000189935">
    <property type="component" value="Chromosome I"/>
</dbReference>
<keyword evidence="1" id="KW-0175">Coiled coil</keyword>
<dbReference type="RefSeq" id="WP_079535928.1">
    <property type="nucleotide sequence ID" value="NZ_LT670844.1"/>
</dbReference>
<evidence type="ECO:0000313" key="3">
    <source>
        <dbReference type="Proteomes" id="UP000189935"/>
    </source>
</evidence>
<evidence type="ECO:0000256" key="1">
    <source>
        <dbReference type="SAM" id="Coils"/>
    </source>
</evidence>
<sequence>MFQLFLRARVHNFLRSQSNNREFKTRLADRDAETDRVRIASIMAAIQTVLDDAEKEKAGLSRRVDDALALAAVTMGAATDEYLERESLNDHHQSLFNLEIKNGERRLSELATMISHLKFIKAAMLTRFPDSKLPMLSSVRGE</sequence>
<gene>
    <name evidence="2" type="ORF">SAMN05444159_0010</name>
</gene>
<dbReference type="EMBL" id="LT670844">
    <property type="protein sequence ID" value="SHJ21782.1"/>
    <property type="molecule type" value="Genomic_DNA"/>
</dbReference>
<dbReference type="OrthoDB" id="8139499at2"/>
<accession>A0A1M6HI12</accession>
<proteinExistence type="predicted"/>